<evidence type="ECO:0000256" key="1">
    <source>
        <dbReference type="ARBA" id="ARBA00023015"/>
    </source>
</evidence>
<dbReference type="Pfam" id="PF13280">
    <property type="entry name" value="WYL"/>
    <property type="match status" value="1"/>
</dbReference>
<comment type="caution">
    <text evidence="4">The sequence shown here is derived from an EMBL/GenBank/DDBJ whole genome shotgun (WGS) entry which is preliminary data.</text>
</comment>
<dbReference type="PANTHER" id="PTHR34580">
    <property type="match status" value="1"/>
</dbReference>
<keyword evidence="1" id="KW-0805">Transcription regulation</keyword>
<evidence type="ECO:0000313" key="4">
    <source>
        <dbReference type="EMBL" id="KHD73536.1"/>
    </source>
</evidence>
<keyword evidence="2" id="KW-0804">Transcription</keyword>
<dbReference type="PIRSF" id="PIRSF016838">
    <property type="entry name" value="PafC"/>
    <property type="match status" value="1"/>
</dbReference>
<dbReference type="Gene3D" id="1.10.10.10">
    <property type="entry name" value="Winged helix-like DNA-binding domain superfamily/Winged helix DNA-binding domain"/>
    <property type="match status" value="1"/>
</dbReference>
<sequence>MSRPTARVLALLEILQSGGAFNVGDLARRLDVDERTVRRYATHLLDLGIPVEARRGRYGGYRLAPGYKLPPLMLTDDEAVAITLGLAAGRRAGMVTADHVATESATAKLRRVLPAALARRIDALLITMDVTGPVRQPVPPGTEVLLVLAEAARHRHPVQLTYTTWHGHASERGLDPYGVVFHNGRWYVTGRDHASGSVRTFRLDRIGAIRATDGTFEVPAGFDPTGHVLAGLASVPYAHDVSVLLHTSLAQARRRIPPSVGTLTEVADGVRLTTRVERLDGAAQMLAGLGWPFTIERPAELRAEVRALAARLLTHADAGT</sequence>
<dbReference type="AlphaFoldDB" id="A0A0A6UDG4"/>
<feature type="domain" description="HTH deoR-type" evidence="3">
    <location>
        <begin position="4"/>
        <end position="63"/>
    </location>
</feature>
<dbReference type="InterPro" id="IPR028349">
    <property type="entry name" value="PafC-like"/>
</dbReference>
<accession>A0A0A6UDG4</accession>
<dbReference type="InterPro" id="IPR036390">
    <property type="entry name" value="WH_DNA-bd_sf"/>
</dbReference>
<dbReference type="PROSITE" id="PS51000">
    <property type="entry name" value="HTH_DEOR_2"/>
    <property type="match status" value="1"/>
</dbReference>
<dbReference type="PROSITE" id="PS52050">
    <property type="entry name" value="WYL"/>
    <property type="match status" value="1"/>
</dbReference>
<dbReference type="EMBL" id="JRTT01000130">
    <property type="protein sequence ID" value="KHD73536.1"/>
    <property type="molecule type" value="Genomic_DNA"/>
</dbReference>
<dbReference type="InterPro" id="IPR013196">
    <property type="entry name" value="HTH_11"/>
</dbReference>
<dbReference type="SUPFAM" id="SSF46785">
    <property type="entry name" value="Winged helix' DNA-binding domain"/>
    <property type="match status" value="1"/>
</dbReference>
<dbReference type="eggNOG" id="COG2378">
    <property type="taxonomic scope" value="Bacteria"/>
</dbReference>
<proteinExistence type="predicted"/>
<dbReference type="InterPro" id="IPR001034">
    <property type="entry name" value="DeoR_HTH"/>
</dbReference>
<evidence type="ECO:0000259" key="3">
    <source>
        <dbReference type="PROSITE" id="PS51000"/>
    </source>
</evidence>
<organism evidence="4 5">
    <name type="scientific">Actinoplanes utahensis</name>
    <dbReference type="NCBI Taxonomy" id="1869"/>
    <lineage>
        <taxon>Bacteria</taxon>
        <taxon>Bacillati</taxon>
        <taxon>Actinomycetota</taxon>
        <taxon>Actinomycetes</taxon>
        <taxon>Micromonosporales</taxon>
        <taxon>Micromonosporaceae</taxon>
        <taxon>Actinoplanes</taxon>
    </lineage>
</organism>
<dbReference type="PANTHER" id="PTHR34580:SF3">
    <property type="entry name" value="PROTEIN PAFB"/>
    <property type="match status" value="1"/>
</dbReference>
<dbReference type="Pfam" id="PF08279">
    <property type="entry name" value="HTH_11"/>
    <property type="match status" value="1"/>
</dbReference>
<dbReference type="InterPro" id="IPR057727">
    <property type="entry name" value="WCX_dom"/>
</dbReference>
<gene>
    <name evidence="4" type="ORF">MB27_33860</name>
</gene>
<dbReference type="InterPro" id="IPR026881">
    <property type="entry name" value="WYL_dom"/>
</dbReference>
<name>A0A0A6UDG4_ACTUT</name>
<dbReference type="STRING" id="1869.MB27_33860"/>
<dbReference type="Proteomes" id="UP000054537">
    <property type="component" value="Unassembled WGS sequence"/>
</dbReference>
<dbReference type="Pfam" id="PF25583">
    <property type="entry name" value="WCX"/>
    <property type="match status" value="1"/>
</dbReference>
<dbReference type="InterPro" id="IPR036388">
    <property type="entry name" value="WH-like_DNA-bd_sf"/>
</dbReference>
<dbReference type="OrthoDB" id="3616433at2"/>
<dbReference type="RefSeq" id="WP_043531643.1">
    <property type="nucleotide sequence ID" value="NZ_BAABKU010000032.1"/>
</dbReference>
<dbReference type="InterPro" id="IPR051534">
    <property type="entry name" value="CBASS_pafABC_assoc_protein"/>
</dbReference>
<reference evidence="4 5" key="1">
    <citation type="submission" date="2014-10" db="EMBL/GenBank/DDBJ databases">
        <title>Draft genome sequence of Actinoplanes utahensis NRRL 12052.</title>
        <authorList>
            <person name="Velasco-Bucheli B."/>
            <person name="del Cerro C."/>
            <person name="Hormigo D."/>
            <person name="Garcia J.L."/>
            <person name="Acebal C."/>
            <person name="Arroyo M."/>
            <person name="de la Mata I."/>
        </authorList>
    </citation>
    <scope>NUCLEOTIDE SEQUENCE [LARGE SCALE GENOMIC DNA]</scope>
    <source>
        <strain evidence="4 5">NRRL 12052</strain>
    </source>
</reference>
<evidence type="ECO:0000313" key="5">
    <source>
        <dbReference type="Proteomes" id="UP000054537"/>
    </source>
</evidence>
<protein>
    <submittedName>
        <fullName evidence="4">Transcriptional regulator</fullName>
    </submittedName>
</protein>
<keyword evidence="5" id="KW-1185">Reference proteome</keyword>
<evidence type="ECO:0000256" key="2">
    <source>
        <dbReference type="ARBA" id="ARBA00023163"/>
    </source>
</evidence>
<dbReference type="GO" id="GO:0003700">
    <property type="term" value="F:DNA-binding transcription factor activity"/>
    <property type="evidence" value="ECO:0007669"/>
    <property type="project" value="InterPro"/>
</dbReference>